<dbReference type="RefSeq" id="WP_130087370.1">
    <property type="nucleotide sequence ID" value="NZ_SEZJ01000008.1"/>
</dbReference>
<dbReference type="Pfam" id="PF10082">
    <property type="entry name" value="BBP2_2"/>
    <property type="match status" value="1"/>
</dbReference>
<dbReference type="Proteomes" id="UP000293465">
    <property type="component" value="Unassembled WGS sequence"/>
</dbReference>
<sequence length="410" mass="47035">MKTLTKALITTTLLSASSGVYANEKSHGYITESGIKITPLFEMALENNDNIGRYSSSQQPESSDILRVKPGVVVESDRNGNQYQVLYQMDSGSYFNSHDDDYLDHLFMTNNFVQINQRSGIGFNYTYLYEHEERGTGIFAGDQFSTIASKPVEYSLHNANLTHVYGAENAKGRIESNLKYEKKTYQNYRNLSSPNDVFSSKFNDYDEFGGGVAFYYNIRPATELLLEVDLADRRYRLNDPFNKQSQDDLNAYYLVGTKWDITGKTSGRLRLGLQNKKYKNHSSEDFNGFSWDLNVTWKPLDYSTINVSASQRAENPDQGANYINKTRFNGAWKHYWQTHFYSSINVALINDDYSSSSRQDDLVETALIFGYELRDYAEITAGWRYEDNDSSITTNTYTQNVWYIATSLIF</sequence>
<evidence type="ECO:0000256" key="1">
    <source>
        <dbReference type="SAM" id="SignalP"/>
    </source>
</evidence>
<protein>
    <submittedName>
        <fullName evidence="2">Capsular biosynthesis protein CpsB</fullName>
    </submittedName>
</protein>
<comment type="caution">
    <text evidence="2">The sequence shown here is derived from an EMBL/GenBank/DDBJ whole genome shotgun (WGS) entry which is preliminary data.</text>
</comment>
<name>A0A4Q5KMM8_9GAMM</name>
<gene>
    <name evidence="2" type="ORF">ERW49_10550</name>
</gene>
<feature type="signal peptide" evidence="1">
    <location>
        <begin position="1"/>
        <end position="22"/>
    </location>
</feature>
<accession>A0A4Q5KMM8</accession>
<dbReference type="OrthoDB" id="5913083at2"/>
<dbReference type="InterPro" id="IPR018759">
    <property type="entry name" value="BBP2_2"/>
</dbReference>
<evidence type="ECO:0000313" key="2">
    <source>
        <dbReference type="EMBL" id="RYU46100.1"/>
    </source>
</evidence>
<feature type="chain" id="PRO_5020247981" evidence="1">
    <location>
        <begin position="23"/>
        <end position="410"/>
    </location>
</feature>
<dbReference type="EMBL" id="SEZJ01000008">
    <property type="protein sequence ID" value="RYU46100.1"/>
    <property type="molecule type" value="Genomic_DNA"/>
</dbReference>
<organism evidence="2 3">
    <name type="scientific">Aliivibrio finisterrensis</name>
    <dbReference type="NCBI Taxonomy" id="511998"/>
    <lineage>
        <taxon>Bacteria</taxon>
        <taxon>Pseudomonadati</taxon>
        <taxon>Pseudomonadota</taxon>
        <taxon>Gammaproteobacteria</taxon>
        <taxon>Vibrionales</taxon>
        <taxon>Vibrionaceae</taxon>
        <taxon>Aliivibrio</taxon>
    </lineage>
</organism>
<reference evidence="2 3" key="1">
    <citation type="submission" date="2019-02" db="EMBL/GenBank/DDBJ databases">
        <title>Genome sequences of Aliivibrio finisterrensis strains from farmed Atlantic salmon.</title>
        <authorList>
            <person name="Bowman J.P."/>
        </authorList>
    </citation>
    <scope>NUCLEOTIDE SEQUENCE [LARGE SCALE GENOMIC DNA]</scope>
    <source>
        <strain evidence="2 3">A32</strain>
    </source>
</reference>
<evidence type="ECO:0000313" key="3">
    <source>
        <dbReference type="Proteomes" id="UP000293465"/>
    </source>
</evidence>
<dbReference type="AlphaFoldDB" id="A0A4Q5KMM8"/>
<dbReference type="GeneID" id="56275492"/>
<keyword evidence="1" id="KW-0732">Signal</keyword>
<proteinExistence type="predicted"/>